<dbReference type="GO" id="GO:0044874">
    <property type="term" value="P:lipoprotein localization to outer membrane"/>
    <property type="evidence" value="ECO:0007669"/>
    <property type="project" value="TreeGrafter"/>
</dbReference>
<dbReference type="Proteomes" id="UP000295765">
    <property type="component" value="Unassembled WGS sequence"/>
</dbReference>
<organism evidence="10 11">
    <name type="scientific">Plasticicumulans lactativorans</name>
    <dbReference type="NCBI Taxonomy" id="1133106"/>
    <lineage>
        <taxon>Bacteria</taxon>
        <taxon>Pseudomonadati</taxon>
        <taxon>Pseudomonadota</taxon>
        <taxon>Gammaproteobacteria</taxon>
        <taxon>Candidatus Competibacteraceae</taxon>
        <taxon>Plasticicumulans</taxon>
    </lineage>
</organism>
<dbReference type="EMBL" id="SLWY01000002">
    <property type="protein sequence ID" value="TCO83409.1"/>
    <property type="molecule type" value="Genomic_DNA"/>
</dbReference>
<keyword evidence="3" id="KW-1003">Cell membrane</keyword>
<evidence type="ECO:0000256" key="4">
    <source>
        <dbReference type="ARBA" id="ARBA00022692"/>
    </source>
</evidence>
<feature type="domain" description="ABC3 transporter permease C-terminal" evidence="8">
    <location>
        <begin position="272"/>
        <end position="394"/>
    </location>
</feature>
<dbReference type="GO" id="GO:0098797">
    <property type="term" value="C:plasma membrane protein complex"/>
    <property type="evidence" value="ECO:0007669"/>
    <property type="project" value="TreeGrafter"/>
</dbReference>
<evidence type="ECO:0000256" key="1">
    <source>
        <dbReference type="ARBA" id="ARBA00004651"/>
    </source>
</evidence>
<evidence type="ECO:0000256" key="6">
    <source>
        <dbReference type="ARBA" id="ARBA00023136"/>
    </source>
</evidence>
<sequence>MLKFAFRNLSRHKLRTALTLGAIAFGVISLVLSGGFVEDIFIQLRESTVQTGLGHVQIAKEGYFEYRSRQPYGYMVENPRQVVAAIKGMPAVKEAMLRVNLTGSLSNGRGELPVLGEGVEPQKEQAVGGFITLIDGRRLGADDRFAAELGEGLARALGVKPGDFVTLLLATAEGAMNSVELEVVGVFRSFSIDYDARAMRLPLATAQEALAVSAVHTVVVALHRTEDTPAVLAELRHTFGGQGLAIRSWEELADFYRKTVDMYRAQFGVLQLIILVMVALSVSNSVNINIFERTGEIGTLLALGNRRRDVFWLLVLENFLSGLLGSVLGAAAGVGLAQLISAIGIPMPPPPNSNVGYLALVRVVPVAVLQALAIGLVAAVCAALLPAARVSRLPIVEALRRI</sequence>
<dbReference type="Pfam" id="PF12704">
    <property type="entry name" value="MacB_PCD"/>
    <property type="match status" value="1"/>
</dbReference>
<evidence type="ECO:0000313" key="10">
    <source>
        <dbReference type="EMBL" id="TCO83409.1"/>
    </source>
</evidence>
<keyword evidence="5 7" id="KW-1133">Transmembrane helix</keyword>
<comment type="caution">
    <text evidence="10">The sequence shown here is derived from an EMBL/GenBank/DDBJ whole genome shotgun (WGS) entry which is preliminary data.</text>
</comment>
<dbReference type="OrthoDB" id="9770036at2"/>
<dbReference type="Pfam" id="PF02687">
    <property type="entry name" value="FtsX"/>
    <property type="match status" value="1"/>
</dbReference>
<gene>
    <name evidence="10" type="ORF">EV699_102107</name>
</gene>
<dbReference type="InterPro" id="IPR003838">
    <property type="entry name" value="ABC3_permease_C"/>
</dbReference>
<dbReference type="InterPro" id="IPR051447">
    <property type="entry name" value="Lipoprotein-release_system"/>
</dbReference>
<feature type="transmembrane region" description="Helical" evidence="7">
    <location>
        <begin position="267"/>
        <end position="290"/>
    </location>
</feature>
<dbReference type="InterPro" id="IPR025857">
    <property type="entry name" value="MacB_PCD"/>
</dbReference>
<protein>
    <submittedName>
        <fullName evidence="10">Putative ABC transport system permease protein</fullName>
    </submittedName>
</protein>
<feature type="transmembrane region" description="Helical" evidence="7">
    <location>
        <begin position="310"/>
        <end position="343"/>
    </location>
</feature>
<name>A0A4R2L7D9_9GAMM</name>
<evidence type="ECO:0000313" key="11">
    <source>
        <dbReference type="Proteomes" id="UP000295765"/>
    </source>
</evidence>
<evidence type="ECO:0000256" key="5">
    <source>
        <dbReference type="ARBA" id="ARBA00022989"/>
    </source>
</evidence>
<keyword evidence="11" id="KW-1185">Reference proteome</keyword>
<comment type="subcellular location">
    <subcellularLocation>
        <location evidence="1">Cell membrane</location>
        <topology evidence="1">Multi-pass membrane protein</topology>
    </subcellularLocation>
</comment>
<proteinExistence type="inferred from homology"/>
<dbReference type="PANTHER" id="PTHR30489">
    <property type="entry name" value="LIPOPROTEIN-RELEASING SYSTEM TRANSMEMBRANE PROTEIN LOLE"/>
    <property type="match status" value="1"/>
</dbReference>
<evidence type="ECO:0000259" key="9">
    <source>
        <dbReference type="Pfam" id="PF12704"/>
    </source>
</evidence>
<feature type="transmembrane region" description="Helical" evidence="7">
    <location>
        <begin position="363"/>
        <end position="385"/>
    </location>
</feature>
<keyword evidence="6 7" id="KW-0472">Membrane</keyword>
<keyword evidence="4 7" id="KW-0812">Transmembrane</keyword>
<comment type="similarity">
    <text evidence="2">Belongs to the ABC-4 integral membrane protein family. LolC/E subfamily.</text>
</comment>
<evidence type="ECO:0000256" key="7">
    <source>
        <dbReference type="SAM" id="Phobius"/>
    </source>
</evidence>
<evidence type="ECO:0000256" key="3">
    <source>
        <dbReference type="ARBA" id="ARBA00022475"/>
    </source>
</evidence>
<dbReference type="AlphaFoldDB" id="A0A4R2L7D9"/>
<feature type="domain" description="MacB-like periplasmic core" evidence="9">
    <location>
        <begin position="16"/>
        <end position="237"/>
    </location>
</feature>
<accession>A0A4R2L7D9</accession>
<reference evidence="10 11" key="1">
    <citation type="submission" date="2019-03" db="EMBL/GenBank/DDBJ databases">
        <title>Genomic Encyclopedia of Type Strains, Phase IV (KMG-IV): sequencing the most valuable type-strain genomes for metagenomic binning, comparative biology and taxonomic classification.</title>
        <authorList>
            <person name="Goeker M."/>
        </authorList>
    </citation>
    <scope>NUCLEOTIDE SEQUENCE [LARGE SCALE GENOMIC DNA]</scope>
    <source>
        <strain evidence="10 11">DSM 25287</strain>
    </source>
</reference>
<evidence type="ECO:0000256" key="2">
    <source>
        <dbReference type="ARBA" id="ARBA00005236"/>
    </source>
</evidence>
<dbReference type="PANTHER" id="PTHR30489:SF0">
    <property type="entry name" value="LIPOPROTEIN-RELEASING SYSTEM TRANSMEMBRANE PROTEIN LOLE"/>
    <property type="match status" value="1"/>
</dbReference>
<evidence type="ECO:0000259" key="8">
    <source>
        <dbReference type="Pfam" id="PF02687"/>
    </source>
</evidence>
<dbReference type="RefSeq" id="WP_132538313.1">
    <property type="nucleotide sequence ID" value="NZ_SLWY01000002.1"/>
</dbReference>